<keyword evidence="1" id="KW-0812">Transmembrane</keyword>
<evidence type="ECO:0000313" key="2">
    <source>
        <dbReference type="EMBL" id="KOF94375.1"/>
    </source>
</evidence>
<dbReference type="EMBL" id="KQ416971">
    <property type="protein sequence ID" value="KOF94375.1"/>
    <property type="molecule type" value="Genomic_DNA"/>
</dbReference>
<protein>
    <submittedName>
        <fullName evidence="2">Uncharacterized protein</fullName>
    </submittedName>
</protein>
<sequence>MQYNNFTWNFCNPSIFSFVHNYFVASSSSFEPLEYINFLVMYELKCLLCIISAAFLLRFEH</sequence>
<feature type="transmembrane region" description="Helical" evidence="1">
    <location>
        <begin position="35"/>
        <end position="57"/>
    </location>
</feature>
<organism evidence="2">
    <name type="scientific">Octopus bimaculoides</name>
    <name type="common">California two-spotted octopus</name>
    <dbReference type="NCBI Taxonomy" id="37653"/>
    <lineage>
        <taxon>Eukaryota</taxon>
        <taxon>Metazoa</taxon>
        <taxon>Spiralia</taxon>
        <taxon>Lophotrochozoa</taxon>
        <taxon>Mollusca</taxon>
        <taxon>Cephalopoda</taxon>
        <taxon>Coleoidea</taxon>
        <taxon>Octopodiformes</taxon>
        <taxon>Octopoda</taxon>
        <taxon>Incirrata</taxon>
        <taxon>Octopodidae</taxon>
        <taxon>Octopus</taxon>
    </lineage>
</organism>
<name>A0A0L8I006_OCTBM</name>
<accession>A0A0L8I006</accession>
<keyword evidence="1" id="KW-0472">Membrane</keyword>
<keyword evidence="1" id="KW-1133">Transmembrane helix</keyword>
<reference evidence="2" key="1">
    <citation type="submission" date="2015-07" db="EMBL/GenBank/DDBJ databases">
        <title>MeaNS - Measles Nucleotide Surveillance Program.</title>
        <authorList>
            <person name="Tran T."/>
            <person name="Druce J."/>
        </authorList>
    </citation>
    <scope>NUCLEOTIDE SEQUENCE</scope>
    <source>
        <strain evidence="2">UCB-OBI-ISO-001</strain>
        <tissue evidence="2">Gonad</tissue>
    </source>
</reference>
<gene>
    <name evidence="2" type="ORF">OCBIM_22001860mg</name>
</gene>
<proteinExistence type="predicted"/>
<dbReference type="AlphaFoldDB" id="A0A0L8I006"/>
<evidence type="ECO:0000256" key="1">
    <source>
        <dbReference type="SAM" id="Phobius"/>
    </source>
</evidence>